<keyword evidence="3" id="KW-1185">Reference proteome</keyword>
<sequence length="114" mass="13389">MNKSINKYLYYLGTGVILFFALYIIATNLLEKTYYTLYVNEKMTGEFRKVEGLEDSKGQINMYNYNVPGFGLQNKKINVLVTKTAPLYILFNQKTQEIEYVTDNVKKLNEYLRN</sequence>
<organism evidence="2 3">
    <name type="scientific">Paenibacillus zeisoli</name>
    <dbReference type="NCBI Taxonomy" id="2496267"/>
    <lineage>
        <taxon>Bacteria</taxon>
        <taxon>Bacillati</taxon>
        <taxon>Bacillota</taxon>
        <taxon>Bacilli</taxon>
        <taxon>Bacillales</taxon>
        <taxon>Paenibacillaceae</taxon>
        <taxon>Paenibacillus</taxon>
    </lineage>
</organism>
<gene>
    <name evidence="2" type="ORF">EJP77_18630</name>
</gene>
<protein>
    <submittedName>
        <fullName evidence="2">Uncharacterized protein</fullName>
    </submittedName>
</protein>
<keyword evidence="1" id="KW-1133">Transmembrane helix</keyword>
<proteinExistence type="predicted"/>
<keyword evidence="1" id="KW-0812">Transmembrane</keyword>
<keyword evidence="1" id="KW-0472">Membrane</keyword>
<dbReference type="Proteomes" id="UP000272464">
    <property type="component" value="Unassembled WGS sequence"/>
</dbReference>
<name>A0A433X1N1_9BACL</name>
<evidence type="ECO:0000256" key="1">
    <source>
        <dbReference type="SAM" id="Phobius"/>
    </source>
</evidence>
<feature type="transmembrane region" description="Helical" evidence="1">
    <location>
        <begin position="9"/>
        <end position="30"/>
    </location>
</feature>
<dbReference type="RefSeq" id="WP_127200772.1">
    <property type="nucleotide sequence ID" value="NZ_RZNX01000012.1"/>
</dbReference>
<evidence type="ECO:0000313" key="3">
    <source>
        <dbReference type="Proteomes" id="UP000272464"/>
    </source>
</evidence>
<dbReference type="EMBL" id="RZNX01000012">
    <property type="protein sequence ID" value="RUT28033.1"/>
    <property type="molecule type" value="Genomic_DNA"/>
</dbReference>
<dbReference type="OrthoDB" id="2613071at2"/>
<comment type="caution">
    <text evidence="2">The sequence shown here is derived from an EMBL/GenBank/DDBJ whole genome shotgun (WGS) entry which is preliminary data.</text>
</comment>
<accession>A0A433X1N1</accession>
<evidence type="ECO:0000313" key="2">
    <source>
        <dbReference type="EMBL" id="RUT28033.1"/>
    </source>
</evidence>
<reference evidence="2 3" key="1">
    <citation type="submission" date="2018-12" db="EMBL/GenBank/DDBJ databases">
        <authorList>
            <person name="Sun L."/>
            <person name="Chen Z."/>
        </authorList>
    </citation>
    <scope>NUCLEOTIDE SEQUENCE [LARGE SCALE GENOMIC DNA]</scope>
    <source>
        <strain evidence="2 3">3-5-3</strain>
    </source>
</reference>
<dbReference type="AlphaFoldDB" id="A0A433X1N1"/>